<evidence type="ECO:0000313" key="3">
    <source>
        <dbReference type="Proteomes" id="UP000323067"/>
    </source>
</evidence>
<dbReference type="PROSITE" id="PS51186">
    <property type="entry name" value="GNAT"/>
    <property type="match status" value="1"/>
</dbReference>
<dbReference type="Gene3D" id="3.40.630.30">
    <property type="match status" value="1"/>
</dbReference>
<dbReference type="AlphaFoldDB" id="A0A2H4SM13"/>
<feature type="domain" description="N-acetyltransferase" evidence="1">
    <location>
        <begin position="96"/>
        <end position="236"/>
    </location>
</feature>
<gene>
    <name evidence="2" type="ORF">A9K55_004227</name>
</gene>
<protein>
    <submittedName>
        <fullName evidence="2">Acyl-N-acyltransferase</fullName>
    </submittedName>
</protein>
<dbReference type="SUPFAM" id="SSF55729">
    <property type="entry name" value="Acyl-CoA N-acyltransferases (Nat)"/>
    <property type="match status" value="1"/>
</dbReference>
<dbReference type="GO" id="GO:0016747">
    <property type="term" value="F:acyltransferase activity, transferring groups other than amino-acyl groups"/>
    <property type="evidence" value="ECO:0007669"/>
    <property type="project" value="InterPro"/>
</dbReference>
<dbReference type="CDD" id="cd04301">
    <property type="entry name" value="NAT_SF"/>
    <property type="match status" value="1"/>
</dbReference>
<keyword evidence="2" id="KW-0012">Acyltransferase</keyword>
<accession>A0A2H4SM13</accession>
<dbReference type="InterPro" id="IPR000182">
    <property type="entry name" value="GNAT_dom"/>
</dbReference>
<dbReference type="Pfam" id="PF00583">
    <property type="entry name" value="Acetyltransf_1"/>
    <property type="match status" value="1"/>
</dbReference>
<dbReference type="VEuPathDB" id="FungiDB:CCM_04444"/>
<dbReference type="PANTHER" id="PTHR42791">
    <property type="entry name" value="GNAT FAMILY ACETYLTRANSFERASE"/>
    <property type="match status" value="1"/>
</dbReference>
<dbReference type="VEuPathDB" id="FungiDB:A9K55_004227"/>
<evidence type="ECO:0000259" key="1">
    <source>
        <dbReference type="PROSITE" id="PS51186"/>
    </source>
</evidence>
<name>A0A2H4SM13_CORMI</name>
<dbReference type="Proteomes" id="UP000323067">
    <property type="component" value="Chromosome v"/>
</dbReference>
<organism evidence="2 3">
    <name type="scientific">Cordyceps militaris</name>
    <name type="common">Caterpillar fungus</name>
    <name type="synonym">Clavaria militaris</name>
    <dbReference type="NCBI Taxonomy" id="73501"/>
    <lineage>
        <taxon>Eukaryota</taxon>
        <taxon>Fungi</taxon>
        <taxon>Dikarya</taxon>
        <taxon>Ascomycota</taxon>
        <taxon>Pezizomycotina</taxon>
        <taxon>Sordariomycetes</taxon>
        <taxon>Hypocreomycetidae</taxon>
        <taxon>Hypocreales</taxon>
        <taxon>Cordycipitaceae</taxon>
        <taxon>Cordyceps</taxon>
    </lineage>
</organism>
<dbReference type="InterPro" id="IPR016181">
    <property type="entry name" value="Acyl_CoA_acyltransferase"/>
</dbReference>
<sequence>MKLRAATDADVPAIAALVLAVASVEAPWASYLPARQRRDPVLVRHAEAVVRGHVAAGEQTSVVMVGEQTSVVMVAEQTSVVMVAEQRCASGELGRAEIVSVAVWDTTQTVCGRTDPTSCVREDEWAPRGAEDYARLVALNEAMNKGRRRYFAAEGQPHVYLRVLATHPDHQGRGHAKALCRWGIALARRARVGVCLETGSRGYIMLSGMGFEDLGAVVVPAGKGHDEQVFKVLGMDAAAVQAANPGVWDSLWKYLST</sequence>
<dbReference type="EMBL" id="CP023325">
    <property type="protein sequence ID" value="ATY64142.1"/>
    <property type="molecule type" value="Genomic_DNA"/>
</dbReference>
<keyword evidence="2" id="KW-0808">Transferase</keyword>
<evidence type="ECO:0000313" key="2">
    <source>
        <dbReference type="EMBL" id="ATY64142.1"/>
    </source>
</evidence>
<dbReference type="InterPro" id="IPR052523">
    <property type="entry name" value="Trichothecene_AcTrans"/>
</dbReference>
<dbReference type="PANTHER" id="PTHR42791:SF2">
    <property type="entry name" value="N-ACETYLTRANSFERASE DOMAIN-CONTAINING PROTEIN"/>
    <property type="match status" value="1"/>
</dbReference>
<proteinExistence type="predicted"/>
<dbReference type="OrthoDB" id="4738875at2759"/>
<reference evidence="2 3" key="1">
    <citation type="journal article" date="2017" name="BMC Genomics">
        <title>Chromosome level assembly and secondary metabolite potential of the parasitic fungus Cordyceps militaris.</title>
        <authorList>
            <person name="Kramer G.J."/>
            <person name="Nodwell J.R."/>
        </authorList>
    </citation>
    <scope>NUCLEOTIDE SEQUENCE [LARGE SCALE GENOMIC DNA]</scope>
    <source>
        <strain evidence="2 3">ATCC 34164</strain>
    </source>
</reference>